<feature type="compositionally biased region" description="Basic and acidic residues" evidence="7">
    <location>
        <begin position="277"/>
        <end position="346"/>
    </location>
</feature>
<feature type="compositionally biased region" description="Basic and acidic residues" evidence="7">
    <location>
        <begin position="234"/>
        <end position="254"/>
    </location>
</feature>
<dbReference type="InterPro" id="IPR029060">
    <property type="entry name" value="PIN-like_dom_sf"/>
</dbReference>
<feature type="compositionally biased region" description="Low complexity" evidence="7">
    <location>
        <begin position="549"/>
        <end position="559"/>
    </location>
</feature>
<dbReference type="InterPro" id="IPR019458">
    <property type="entry name" value="Est1-like_N"/>
</dbReference>
<feature type="region of interest" description="Disordered" evidence="7">
    <location>
        <begin position="13"/>
        <end position="419"/>
    </location>
</feature>
<dbReference type="InterPro" id="IPR045153">
    <property type="entry name" value="Est1/Ebs1-like"/>
</dbReference>
<feature type="compositionally biased region" description="Polar residues" evidence="7">
    <location>
        <begin position="730"/>
        <end position="746"/>
    </location>
</feature>
<name>A0A8W8KK15_MAGGI</name>
<evidence type="ECO:0000313" key="10">
    <source>
        <dbReference type="Proteomes" id="UP000005408"/>
    </source>
</evidence>
<evidence type="ECO:0000259" key="8">
    <source>
        <dbReference type="SMART" id="SM00670"/>
    </source>
</evidence>
<feature type="compositionally biased region" description="Low complexity" evidence="7">
    <location>
        <begin position="810"/>
        <end position="823"/>
    </location>
</feature>
<feature type="region of interest" description="Disordered" evidence="7">
    <location>
        <begin position="452"/>
        <end position="836"/>
    </location>
</feature>
<protein>
    <recommendedName>
        <fullName evidence="8">PIN domain-containing protein</fullName>
    </recommendedName>
</protein>
<keyword evidence="3" id="KW-0963">Cytoplasm</keyword>
<dbReference type="Proteomes" id="UP000005408">
    <property type="component" value="Unassembled WGS sequence"/>
</dbReference>
<feature type="compositionally biased region" description="Basic and acidic residues" evidence="7">
    <location>
        <begin position="13"/>
        <end position="39"/>
    </location>
</feature>
<dbReference type="InterPro" id="IPR002716">
    <property type="entry name" value="PIN_dom"/>
</dbReference>
<dbReference type="GO" id="GO:0005697">
    <property type="term" value="C:telomerase holoenzyme complex"/>
    <property type="evidence" value="ECO:0007669"/>
    <property type="project" value="TreeGrafter"/>
</dbReference>
<dbReference type="PANTHER" id="PTHR15696:SF0">
    <property type="entry name" value="TELOMERASE-BINDING PROTEIN EST1A"/>
    <property type="match status" value="1"/>
</dbReference>
<feature type="compositionally biased region" description="Basic and acidic residues" evidence="7">
    <location>
        <begin position="747"/>
        <end position="770"/>
    </location>
</feature>
<feature type="compositionally biased region" description="Basic and acidic residues" evidence="7">
    <location>
        <begin position="150"/>
        <end position="162"/>
    </location>
</feature>
<feature type="compositionally biased region" description="Basic and acidic residues" evidence="7">
    <location>
        <begin position="196"/>
        <end position="207"/>
    </location>
</feature>
<comment type="subcellular location">
    <subcellularLocation>
        <location evidence="2">Cytoplasm</location>
    </subcellularLocation>
    <subcellularLocation>
        <location evidence="1">Nucleus</location>
    </subcellularLocation>
</comment>
<feature type="coiled-coil region" evidence="6">
    <location>
        <begin position="1602"/>
        <end position="1636"/>
    </location>
</feature>
<evidence type="ECO:0000256" key="4">
    <source>
        <dbReference type="ARBA" id="ARBA00023161"/>
    </source>
</evidence>
<dbReference type="Pfam" id="PF10373">
    <property type="entry name" value="EST1_DNA_bind"/>
    <property type="match status" value="1"/>
</dbReference>
<evidence type="ECO:0000313" key="9">
    <source>
        <dbReference type="EnsemblMetazoa" id="G23481.2:cds"/>
    </source>
</evidence>
<dbReference type="PANTHER" id="PTHR15696">
    <property type="entry name" value="SMG-7 SUPPRESSOR WITH MORPHOLOGICAL EFFECT ON GENITALIA PROTEIN 7"/>
    <property type="match status" value="1"/>
</dbReference>
<keyword evidence="6" id="KW-0175">Coiled coil</keyword>
<feature type="compositionally biased region" description="Polar residues" evidence="7">
    <location>
        <begin position="492"/>
        <end position="501"/>
    </location>
</feature>
<dbReference type="SUPFAM" id="SSF88723">
    <property type="entry name" value="PIN domain-like"/>
    <property type="match status" value="1"/>
</dbReference>
<dbReference type="SMART" id="SM00670">
    <property type="entry name" value="PINc"/>
    <property type="match status" value="1"/>
</dbReference>
<feature type="domain" description="PIN" evidence="8">
    <location>
        <begin position="1550"/>
        <end position="1702"/>
    </location>
</feature>
<feature type="compositionally biased region" description="Basic and acidic residues" evidence="7">
    <location>
        <begin position="634"/>
        <end position="660"/>
    </location>
</feature>
<feature type="compositionally biased region" description="Basic and acidic residues" evidence="7">
    <location>
        <begin position="502"/>
        <end position="529"/>
    </location>
</feature>
<dbReference type="FunFam" id="3.40.50.1010:FF:000014">
    <property type="entry name" value="telomerase-binding protein EST1A isoform X1"/>
    <property type="match status" value="1"/>
</dbReference>
<accession>A0A8W8KK15</accession>
<sequence length="1724" mass="196639">MASKSEIVRITYKELESSVQDKDRSHRYTDKSSNDEAQKKRSKRPTRGIYQPPRRSPKVLDNTGRGSQGENWDDEEIPSSAESKENSSEREIDDVSSNLKDLHLSRENFDPKKQRSKRPEIQRYVPKGRILEQQTKDDDVSESETNVDVSPRKIDLKNDQQDLKVTVVVNEGASSPAQPSVGAKPEPKLPPNPHNPLDRTTKGESPKRLQSKTDTGNQSRGGQSGPQSNKPRHQRDSENKPKSGGRNSEEKRFGGGEAAQKKGPQHSGHSGPGQGKQYDRGSRDNEFRRGESKRGGFGRGRDNKRGGWQEEEPKPQRQPRERRDRVAESSGSDQKKADSAEREQGMKDIIPTMVFERKNGSNSPAESENSKQVQVTSGSNNGSGKPGSKRYSLSAMRRPRAGSISSDVSNTSDLSMDEETTNRILDWSVEVEREMAEQIQDETPKLQEYLDQKGGFNDWDGAIETVDKARQALERGQQMQRSGEERGYGKQGNRQYGNTKNFKNDRNYQDSHKEYENGFRQRRNSDGARSRRKDRHRKGSSAGRRSRDSSVSSAHSVRSYHTEDDMYGTDTWPRRRNRRRGSNASLKESRSKEVLNDPTSLNLKVTFARDEKRQVLMKDRESPKGRGRGRGRGHREDREDVNVGKHSDNYHRKGFEDKQGGRNGRASGNEFRQRRTSGDKRDGYGHYETKGGREYDHRYDRRNFGGHQTERERRKSPESTAHGGGIIKLPTNTDTSETHPQGQSSKQHVEFHTSGHRGERNRLAPRETHSHGNTGQRMLFDPKNPEKMIVVPGPAPSTSTSQLKFKDPSGSESPQSPPSQQHPLMPPPGGFPTMPSQYRGYPSFYGGYDPRYPDPMYGGAPMPGPPMPGYYYGYPGMYRENPMFREDNAEFPGDGEIDPMYAGRSRAQCRMMAEHMFQEACHMDSQLSELVSRRQSADTLQHVYRLRHELQQKLEHIILLDVEVASKHNAEQLLWKSVYYQVIEMFRRQLSEDKEGEGPKTELSKILDEGTTFFDKLLEKLQQKYGFDVEDYMESSLASQENQSRHVKLAILSIQRLMINLGDIARYREQMNHSGKVNYGRARSWYTKAQMLAPKNGRPYNQLAILGLYTRRKLDAVYYYMRSLAASNPFLTAREGLLNLFDEARKKVLAVEQKKEEEREKVKKLAPQKPHHGQRIEIWVSPDGTSSEGKTEDKDEDDLDKLEAVELNKRFNLSFLNVHGKLFTKVGRENFPECCGQMLKEFQALLRYGALPPTRLIQLMAINMFAIENTALKDPSMAEDFRSELQEHAVQLGLDMFGILLDCCAGELNKHLASSDYPSHMFSRELEELIPGVKKWTDWMLANLKLWNPPPSLRDTALGPGVDVWKVTAKFANILKDVDVSHVKLYEDRREGCEPVVLFEDTMLSGFVPLMSAPLKLAFVHSTVDKDIARDCLRIQVLQEFADYLCGVEPPMLEFDVAKKEYYSVAPSTDYSEAPHGDLPSDSDEEAEVIVESEEEVVEEAEGDEHVRHLRQKKEELSKRKEQKLRDKENIQKLIEKDRHRCIELEIHPIFLIPDTNCFIDHFSSLKQLIQLKKYTVVVPLIVINELDGLAKGSKEGQYDSTEQATKVRERSKQTVEFLEEEFEKKNSHVKALTSKGNVLETISFRSEEGDSSGGINDDIILSCCLHYCKDKAREFMPKDKDAPVRLYREVVLLTDDRNLRLKAHTCNVPVKDVLSFLKWSKIT</sequence>
<dbReference type="InterPro" id="IPR018834">
    <property type="entry name" value="DNA/RNA-bd_Est1-type"/>
</dbReference>
<dbReference type="EnsemblMetazoa" id="G23481.2">
    <property type="protein sequence ID" value="G23481.2:cds"/>
    <property type="gene ID" value="G23481"/>
</dbReference>
<keyword evidence="5" id="KW-0539">Nucleus</keyword>
<feature type="compositionally biased region" description="Basic and acidic residues" evidence="7">
    <location>
        <begin position="607"/>
        <end position="624"/>
    </location>
</feature>
<dbReference type="Gene3D" id="1.25.40.10">
    <property type="entry name" value="Tetratricopeptide repeat domain"/>
    <property type="match status" value="1"/>
</dbReference>
<evidence type="ECO:0000256" key="2">
    <source>
        <dbReference type="ARBA" id="ARBA00004496"/>
    </source>
</evidence>
<dbReference type="Gene3D" id="3.40.50.1010">
    <property type="entry name" value="5'-nuclease"/>
    <property type="match status" value="1"/>
</dbReference>
<feature type="compositionally biased region" description="Basic and acidic residues" evidence="7">
    <location>
        <begin position="671"/>
        <end position="717"/>
    </location>
</feature>
<keyword evidence="4" id="KW-0866">Nonsense-mediated mRNA decay</keyword>
<feature type="coiled-coil region" evidence="6">
    <location>
        <begin position="1507"/>
        <end position="1534"/>
    </location>
</feature>
<reference evidence="9" key="1">
    <citation type="submission" date="2022-08" db="UniProtKB">
        <authorList>
            <consortium name="EnsemblMetazoa"/>
        </authorList>
    </citation>
    <scope>IDENTIFICATION</scope>
    <source>
        <strain evidence="9">05x7-T-G4-1.051#20</strain>
    </source>
</reference>
<dbReference type="OMA" id="QLMVINM"/>
<dbReference type="OrthoDB" id="2017974at2759"/>
<dbReference type="Pfam" id="PF13638">
    <property type="entry name" value="PIN_4"/>
    <property type="match status" value="1"/>
</dbReference>
<dbReference type="GO" id="GO:0042162">
    <property type="term" value="F:telomeric DNA binding"/>
    <property type="evidence" value="ECO:0007669"/>
    <property type="project" value="TreeGrafter"/>
</dbReference>
<evidence type="ECO:0000256" key="6">
    <source>
        <dbReference type="SAM" id="Coils"/>
    </source>
</evidence>
<dbReference type="InterPro" id="IPR011990">
    <property type="entry name" value="TPR-like_helical_dom_sf"/>
</dbReference>
<feature type="compositionally biased region" description="Polar residues" evidence="7">
    <location>
        <begin position="212"/>
        <end position="229"/>
    </location>
</feature>
<proteinExistence type="predicted"/>
<feature type="compositionally biased region" description="Basic and acidic residues" evidence="7">
    <location>
        <begin position="100"/>
        <end position="121"/>
    </location>
</feature>
<evidence type="ECO:0000256" key="5">
    <source>
        <dbReference type="ARBA" id="ARBA00023242"/>
    </source>
</evidence>
<dbReference type="Pfam" id="PF10374">
    <property type="entry name" value="EST1"/>
    <property type="match status" value="1"/>
</dbReference>
<evidence type="ECO:0000256" key="7">
    <source>
        <dbReference type="SAM" id="MobiDB-lite"/>
    </source>
</evidence>
<organism evidence="9 10">
    <name type="scientific">Magallana gigas</name>
    <name type="common">Pacific oyster</name>
    <name type="synonym">Crassostrea gigas</name>
    <dbReference type="NCBI Taxonomy" id="29159"/>
    <lineage>
        <taxon>Eukaryota</taxon>
        <taxon>Metazoa</taxon>
        <taxon>Spiralia</taxon>
        <taxon>Lophotrochozoa</taxon>
        <taxon>Mollusca</taxon>
        <taxon>Bivalvia</taxon>
        <taxon>Autobranchia</taxon>
        <taxon>Pteriomorphia</taxon>
        <taxon>Ostreida</taxon>
        <taxon>Ostreoidea</taxon>
        <taxon>Ostreidae</taxon>
        <taxon>Magallana</taxon>
    </lineage>
</organism>
<feature type="compositionally biased region" description="Polar residues" evidence="7">
    <location>
        <begin position="403"/>
        <end position="414"/>
    </location>
</feature>
<keyword evidence="10" id="KW-1185">Reference proteome</keyword>
<evidence type="ECO:0000256" key="3">
    <source>
        <dbReference type="ARBA" id="ARBA00022490"/>
    </source>
</evidence>
<dbReference type="GO" id="GO:0005737">
    <property type="term" value="C:cytoplasm"/>
    <property type="evidence" value="ECO:0007669"/>
    <property type="project" value="UniProtKB-SubCell"/>
</dbReference>
<feature type="compositionally biased region" description="Basic residues" evidence="7">
    <location>
        <begin position="530"/>
        <end position="539"/>
    </location>
</feature>
<dbReference type="GO" id="GO:0070034">
    <property type="term" value="F:telomerase RNA binding"/>
    <property type="evidence" value="ECO:0007669"/>
    <property type="project" value="TreeGrafter"/>
</dbReference>
<dbReference type="GO" id="GO:0000184">
    <property type="term" value="P:nuclear-transcribed mRNA catabolic process, nonsense-mediated decay"/>
    <property type="evidence" value="ECO:0007669"/>
    <property type="project" value="UniProtKB-KW"/>
</dbReference>
<dbReference type="SUPFAM" id="SSF48452">
    <property type="entry name" value="TPR-like"/>
    <property type="match status" value="1"/>
</dbReference>
<dbReference type="CDD" id="cd09885">
    <property type="entry name" value="PIN_Smg6-like"/>
    <property type="match status" value="1"/>
</dbReference>
<evidence type="ECO:0000256" key="1">
    <source>
        <dbReference type="ARBA" id="ARBA00004123"/>
    </source>
</evidence>
<feature type="compositionally biased region" description="Polar residues" evidence="7">
    <location>
        <begin position="360"/>
        <end position="376"/>
    </location>
</feature>